<dbReference type="AlphaFoldDB" id="A0A2A6RDE7"/>
<dbReference type="OrthoDB" id="1119824at2"/>
<reference evidence="2" key="1">
    <citation type="submission" date="2017-08" db="EMBL/GenBank/DDBJ databases">
        <authorList>
            <person name="Grouzdev D.S."/>
            <person name="Gaisin V.A."/>
            <person name="Rysina M.S."/>
            <person name="Gorlenko V.M."/>
        </authorList>
    </citation>
    <scope>NUCLEOTIDE SEQUENCE [LARGE SCALE GENOMIC DNA]</scope>
    <source>
        <strain evidence="2">Kir15-3F</strain>
    </source>
</reference>
<keyword evidence="2" id="KW-1185">Reference proteome</keyword>
<protein>
    <recommendedName>
        <fullName evidence="3">Transposase</fullName>
    </recommendedName>
</protein>
<evidence type="ECO:0008006" key="3">
    <source>
        <dbReference type="Google" id="ProtNLM"/>
    </source>
</evidence>
<comment type="caution">
    <text evidence="1">The sequence shown here is derived from an EMBL/GenBank/DDBJ whole genome shotgun (WGS) entry which is preliminary data.</text>
</comment>
<sequence length="131" mass="15271">METQESLKALLSVFFPEEIILHFSITKVEEKKEYIRIRFEELPELIPAEMDQPKDIALDGFCNPLELQSFPLKGKAVYLNLFRRRWKYKGERQHYSNAYAFHAEGVKATSEFASFLKGAFGQTPDQHNADR</sequence>
<accession>A0A2A6RDE7</accession>
<dbReference type="RefSeq" id="WP_097646191.1">
    <property type="nucleotide sequence ID" value="NZ_NQWI01000270.1"/>
</dbReference>
<name>A0A2A6RDE7_9CHLR</name>
<gene>
    <name evidence="1" type="ORF">CJ255_21920</name>
</gene>
<dbReference type="EMBL" id="NQWI01000270">
    <property type="protein sequence ID" value="PDV98490.1"/>
    <property type="molecule type" value="Genomic_DNA"/>
</dbReference>
<organism evidence="1 2">
    <name type="scientific">Candidatus Viridilinea mediisalina</name>
    <dbReference type="NCBI Taxonomy" id="2024553"/>
    <lineage>
        <taxon>Bacteria</taxon>
        <taxon>Bacillati</taxon>
        <taxon>Chloroflexota</taxon>
        <taxon>Chloroflexia</taxon>
        <taxon>Chloroflexales</taxon>
        <taxon>Chloroflexineae</taxon>
        <taxon>Oscillochloridaceae</taxon>
        <taxon>Candidatus Viridilinea</taxon>
    </lineage>
</organism>
<dbReference type="Proteomes" id="UP000220527">
    <property type="component" value="Unassembled WGS sequence"/>
</dbReference>
<evidence type="ECO:0000313" key="2">
    <source>
        <dbReference type="Proteomes" id="UP000220527"/>
    </source>
</evidence>
<evidence type="ECO:0000313" key="1">
    <source>
        <dbReference type="EMBL" id="PDV98490.1"/>
    </source>
</evidence>
<proteinExistence type="predicted"/>